<proteinExistence type="predicted"/>
<accession>K1QJ77</accession>
<dbReference type="GO" id="GO:0008270">
    <property type="term" value="F:zinc ion binding"/>
    <property type="evidence" value="ECO:0007669"/>
    <property type="project" value="InterPro"/>
</dbReference>
<dbReference type="EMBL" id="JH816162">
    <property type="protein sequence ID" value="EKC28925.1"/>
    <property type="molecule type" value="Genomic_DNA"/>
</dbReference>
<dbReference type="Gene3D" id="4.10.60.10">
    <property type="entry name" value="Zinc finger, CCHC-type"/>
    <property type="match status" value="1"/>
</dbReference>
<dbReference type="InterPro" id="IPR036875">
    <property type="entry name" value="Znf_CCHC_sf"/>
</dbReference>
<gene>
    <name evidence="1" type="ORF">CGI_10016428</name>
</gene>
<organism evidence="1">
    <name type="scientific">Magallana gigas</name>
    <name type="common">Pacific oyster</name>
    <name type="synonym">Crassostrea gigas</name>
    <dbReference type="NCBI Taxonomy" id="29159"/>
    <lineage>
        <taxon>Eukaryota</taxon>
        <taxon>Metazoa</taxon>
        <taxon>Spiralia</taxon>
        <taxon>Lophotrochozoa</taxon>
        <taxon>Mollusca</taxon>
        <taxon>Bivalvia</taxon>
        <taxon>Autobranchia</taxon>
        <taxon>Pteriomorphia</taxon>
        <taxon>Ostreida</taxon>
        <taxon>Ostreoidea</taxon>
        <taxon>Ostreidae</taxon>
        <taxon>Magallana</taxon>
    </lineage>
</organism>
<dbReference type="InParanoid" id="K1QJ77"/>
<dbReference type="Pfam" id="PF00098">
    <property type="entry name" value="zf-CCHC"/>
    <property type="match status" value="1"/>
</dbReference>
<evidence type="ECO:0000313" key="1">
    <source>
        <dbReference type="EMBL" id="EKC28925.1"/>
    </source>
</evidence>
<dbReference type="GO" id="GO:0003676">
    <property type="term" value="F:nucleic acid binding"/>
    <property type="evidence" value="ECO:0007669"/>
    <property type="project" value="InterPro"/>
</dbReference>
<sequence>MRKDEEYLCDHRSANETYANPRSSNEMFPDYFELYNAPNRKTSHLPEEYNTWSLHRADAFWKSREKLTSPEISSTLEDAYEAQNPITPATYDGSGQWIDYHAHFEACSEIKCWSYATKGLYLAASLRGSAQGCLGNIPKGEKPDYETLVLALEDRFAPPSQAELYRVQMRERRQRAGEAISELGQAIQRLANMAYPTTTFEFRDTLARDHFVDALENSEVRIRIKQSRPRSLNDAVILAVELEAHKRAERKSYARHINVAPSSDKLVELVKALSAKIESLQTDLRDLQLQRSKEKARDTSSSSKRRLCYFCRKPGHLRRDCVVRKQSKSKQLRRRRRSRAENLTCKCVSSYSGKNAIRQGELQNGDVAQHRLAEDCSN</sequence>
<reference evidence="1" key="1">
    <citation type="journal article" date="2012" name="Nature">
        <title>The oyster genome reveals stress adaptation and complexity of shell formation.</title>
        <authorList>
            <person name="Zhang G."/>
            <person name="Fang X."/>
            <person name="Guo X."/>
            <person name="Li L."/>
            <person name="Luo R."/>
            <person name="Xu F."/>
            <person name="Yang P."/>
            <person name="Zhang L."/>
            <person name="Wang X."/>
            <person name="Qi H."/>
            <person name="Xiong Z."/>
            <person name="Que H."/>
            <person name="Xie Y."/>
            <person name="Holland P.W."/>
            <person name="Paps J."/>
            <person name="Zhu Y."/>
            <person name="Wu F."/>
            <person name="Chen Y."/>
            <person name="Wang J."/>
            <person name="Peng C."/>
            <person name="Meng J."/>
            <person name="Yang L."/>
            <person name="Liu J."/>
            <person name="Wen B."/>
            <person name="Zhang N."/>
            <person name="Huang Z."/>
            <person name="Zhu Q."/>
            <person name="Feng Y."/>
            <person name="Mount A."/>
            <person name="Hedgecock D."/>
            <person name="Xu Z."/>
            <person name="Liu Y."/>
            <person name="Domazet-Loso T."/>
            <person name="Du Y."/>
            <person name="Sun X."/>
            <person name="Zhang S."/>
            <person name="Liu B."/>
            <person name="Cheng P."/>
            <person name="Jiang X."/>
            <person name="Li J."/>
            <person name="Fan D."/>
            <person name="Wang W."/>
            <person name="Fu W."/>
            <person name="Wang T."/>
            <person name="Wang B."/>
            <person name="Zhang J."/>
            <person name="Peng Z."/>
            <person name="Li Y."/>
            <person name="Li N."/>
            <person name="Wang J."/>
            <person name="Chen M."/>
            <person name="He Y."/>
            <person name="Tan F."/>
            <person name="Song X."/>
            <person name="Zheng Q."/>
            <person name="Huang R."/>
            <person name="Yang H."/>
            <person name="Du X."/>
            <person name="Chen L."/>
            <person name="Yang M."/>
            <person name="Gaffney P.M."/>
            <person name="Wang S."/>
            <person name="Luo L."/>
            <person name="She Z."/>
            <person name="Ming Y."/>
            <person name="Huang W."/>
            <person name="Zhang S."/>
            <person name="Huang B."/>
            <person name="Zhang Y."/>
            <person name="Qu T."/>
            <person name="Ni P."/>
            <person name="Miao G."/>
            <person name="Wang J."/>
            <person name="Wang Q."/>
            <person name="Steinberg C.E."/>
            <person name="Wang H."/>
            <person name="Li N."/>
            <person name="Qian L."/>
            <person name="Zhang G."/>
            <person name="Li Y."/>
            <person name="Yang H."/>
            <person name="Liu X."/>
            <person name="Wang J."/>
            <person name="Yin Y."/>
            <person name="Wang J."/>
        </authorList>
    </citation>
    <scope>NUCLEOTIDE SEQUENCE [LARGE SCALE GENOMIC DNA]</scope>
    <source>
        <strain evidence="1">05x7-T-G4-1.051#20</strain>
    </source>
</reference>
<dbReference type="PROSITE" id="PS50158">
    <property type="entry name" value="ZF_CCHC"/>
    <property type="match status" value="1"/>
</dbReference>
<dbReference type="SUPFAM" id="SSF57756">
    <property type="entry name" value="Retrovirus zinc finger-like domains"/>
    <property type="match status" value="1"/>
</dbReference>
<dbReference type="AlphaFoldDB" id="K1QJ77"/>
<name>K1QJ77_MAGGI</name>
<dbReference type="HOGENOM" id="CLU_040353_0_0_1"/>
<dbReference type="PANTHER" id="PTHR19963:SF30">
    <property type="entry name" value="ENDONUCLEASE_EXONUCLEASE_PHOSPHATASE DOMAIN-CONTAINING PROTEIN"/>
    <property type="match status" value="1"/>
</dbReference>
<dbReference type="PANTHER" id="PTHR19963">
    <property type="entry name" value="CCHC-TYPE DOMAIN-CONTAINING PROTEIN"/>
    <property type="match status" value="1"/>
</dbReference>
<protein>
    <submittedName>
        <fullName evidence="1">Uncharacterized protein</fullName>
    </submittedName>
</protein>
<dbReference type="InterPro" id="IPR001878">
    <property type="entry name" value="Znf_CCHC"/>
</dbReference>